<evidence type="ECO:0000256" key="1">
    <source>
        <dbReference type="ARBA" id="ARBA00023002"/>
    </source>
</evidence>
<proteinExistence type="predicted"/>
<dbReference type="SUPFAM" id="SSF53720">
    <property type="entry name" value="ALDH-like"/>
    <property type="match status" value="1"/>
</dbReference>
<dbReference type="Gene3D" id="3.40.605.10">
    <property type="entry name" value="Aldehyde Dehydrogenase, Chain A, domain 1"/>
    <property type="match status" value="1"/>
</dbReference>
<evidence type="ECO:0000313" key="3">
    <source>
        <dbReference type="Proteomes" id="UP000229681"/>
    </source>
</evidence>
<name>A0A2M8P8H3_9CHLR</name>
<dbReference type="PANTHER" id="PTHR11063:SF8">
    <property type="entry name" value="DELTA-1-PYRROLINE-5-CARBOXYLATE SYNTHASE"/>
    <property type="match status" value="1"/>
</dbReference>
<dbReference type="EMBL" id="PGTM01000730">
    <property type="protein sequence ID" value="PJF33843.1"/>
    <property type="molecule type" value="Genomic_DNA"/>
</dbReference>
<reference evidence="2 3" key="1">
    <citation type="submission" date="2017-11" db="EMBL/GenBank/DDBJ databases">
        <title>Evolution of Phototrophy in the Chloroflexi Phylum Driven by Horizontal Gene Transfer.</title>
        <authorList>
            <person name="Ward L.M."/>
            <person name="Hemp J."/>
            <person name="Shih P.M."/>
            <person name="Mcglynn S.E."/>
            <person name="Fischer W."/>
        </authorList>
    </citation>
    <scope>NUCLEOTIDE SEQUENCE [LARGE SCALE GENOMIC DNA]</scope>
    <source>
        <strain evidence="2">JP3_13</strain>
    </source>
</reference>
<dbReference type="InterPro" id="IPR016162">
    <property type="entry name" value="Ald_DH_N"/>
</dbReference>
<dbReference type="PANTHER" id="PTHR11063">
    <property type="entry name" value="GLUTAMATE SEMIALDEHYDE DEHYDROGENASE"/>
    <property type="match status" value="1"/>
</dbReference>
<feature type="non-terminal residue" evidence="2">
    <location>
        <position position="1"/>
    </location>
</feature>
<protein>
    <submittedName>
        <fullName evidence="2">Gamma-glutamyl-phosphate reductase</fullName>
    </submittedName>
</protein>
<dbReference type="InterPro" id="IPR016161">
    <property type="entry name" value="Ald_DH/histidinol_DH"/>
</dbReference>
<gene>
    <name evidence="2" type="ORF">CUN49_17585</name>
</gene>
<evidence type="ECO:0000313" key="2">
    <source>
        <dbReference type="EMBL" id="PJF33843.1"/>
    </source>
</evidence>
<organism evidence="2 3">
    <name type="scientific">Candidatus Thermofonsia Clade 1 bacterium</name>
    <dbReference type="NCBI Taxonomy" id="2364210"/>
    <lineage>
        <taxon>Bacteria</taxon>
        <taxon>Bacillati</taxon>
        <taxon>Chloroflexota</taxon>
        <taxon>Candidatus Thermofontia</taxon>
        <taxon>Candidatus Thermofonsia Clade 1</taxon>
    </lineage>
</organism>
<keyword evidence="1" id="KW-0560">Oxidoreductase</keyword>
<dbReference type="AlphaFoldDB" id="A0A2M8P8H3"/>
<feature type="non-terminal residue" evidence="2">
    <location>
        <position position="124"/>
    </location>
</feature>
<comment type="caution">
    <text evidence="2">The sequence shown here is derived from an EMBL/GenBank/DDBJ whole genome shotgun (WGS) entry which is preliminary data.</text>
</comment>
<dbReference type="GO" id="GO:0004350">
    <property type="term" value="F:glutamate-5-semialdehyde dehydrogenase activity"/>
    <property type="evidence" value="ECO:0007669"/>
    <property type="project" value="TreeGrafter"/>
</dbReference>
<dbReference type="Proteomes" id="UP000229681">
    <property type="component" value="Unassembled WGS sequence"/>
</dbReference>
<sequence length="124" mass="13187">IADALIFQHDAIMRANAEDLAAARASGINAAMLDRLSLEGRLKGIADDVRNVAALPDPVGEVLESRMLPNGMHLERRRVPIGVLGVIYEARPNVTVDVAALALKTGNAVLLRGGKETLNSNRAL</sequence>
<accession>A0A2M8P8H3</accession>